<reference evidence="4 5" key="1">
    <citation type="submission" date="2018-04" db="EMBL/GenBank/DDBJ databases">
        <title>Complete genome sequence of Hydrogenophilus thermoluteolus TH-1.</title>
        <authorList>
            <person name="Arai H."/>
        </authorList>
    </citation>
    <scope>NUCLEOTIDE SEQUENCE [LARGE SCALE GENOMIC DNA]</scope>
    <source>
        <strain evidence="4 5">TH-1</strain>
    </source>
</reference>
<keyword evidence="3" id="KW-1005">Bacterial flagellum biogenesis</keyword>
<dbReference type="RefSeq" id="WP_119335519.1">
    <property type="nucleotide sequence ID" value="NZ_AP018558.1"/>
</dbReference>
<dbReference type="KEGG" id="htl:HPTL_1555"/>
<dbReference type="InterPro" id="IPR036679">
    <property type="entry name" value="FlgN-like_sf"/>
</dbReference>
<evidence type="ECO:0000256" key="1">
    <source>
        <dbReference type="ARBA" id="ARBA00002397"/>
    </source>
</evidence>
<evidence type="ECO:0000313" key="5">
    <source>
        <dbReference type="Proteomes" id="UP000262004"/>
    </source>
</evidence>
<dbReference type="InterPro" id="IPR007809">
    <property type="entry name" value="FlgN-like"/>
</dbReference>
<dbReference type="EMBL" id="AP018558">
    <property type="protein sequence ID" value="BBD77815.1"/>
    <property type="molecule type" value="Genomic_DNA"/>
</dbReference>
<evidence type="ECO:0000313" key="4">
    <source>
        <dbReference type="EMBL" id="BBD77815.1"/>
    </source>
</evidence>
<comment type="similarity">
    <text evidence="2">Belongs to the FlgN family.</text>
</comment>
<dbReference type="SUPFAM" id="SSF140566">
    <property type="entry name" value="FlgN-like"/>
    <property type="match status" value="1"/>
</dbReference>
<protein>
    <submittedName>
        <fullName evidence="4">Flagellar biosynthesis protein FlgN</fullName>
    </submittedName>
</protein>
<name>A0A2Z6E007_HYDTE</name>
<dbReference type="OrthoDB" id="5298520at2"/>
<keyword evidence="4" id="KW-0966">Cell projection</keyword>
<gene>
    <name evidence="4" type="primary">flgN</name>
    <name evidence="4" type="ORF">HPTL_1555</name>
</gene>
<dbReference type="Pfam" id="PF05130">
    <property type="entry name" value="FlgN"/>
    <property type="match status" value="1"/>
</dbReference>
<dbReference type="Gene3D" id="1.20.58.300">
    <property type="entry name" value="FlgN-like"/>
    <property type="match status" value="1"/>
</dbReference>
<dbReference type="Proteomes" id="UP000262004">
    <property type="component" value="Chromosome"/>
</dbReference>
<evidence type="ECO:0000256" key="3">
    <source>
        <dbReference type="ARBA" id="ARBA00022795"/>
    </source>
</evidence>
<keyword evidence="4" id="KW-0282">Flagellum</keyword>
<organism evidence="4 5">
    <name type="scientific">Hydrogenophilus thermoluteolus</name>
    <name type="common">Pseudomonas hydrogenothermophila</name>
    <dbReference type="NCBI Taxonomy" id="297"/>
    <lineage>
        <taxon>Bacteria</taxon>
        <taxon>Pseudomonadati</taxon>
        <taxon>Pseudomonadota</taxon>
        <taxon>Hydrogenophilia</taxon>
        <taxon>Hydrogenophilales</taxon>
        <taxon>Hydrogenophilaceae</taxon>
        <taxon>Hydrogenophilus</taxon>
    </lineage>
</organism>
<accession>A0A2Z6E007</accession>
<sequence>MSEAKLPAPTATQQTLLARILQEEIAVLKSFLTALDAERRALHSNDPAAIEAAVTEKNRIADQLQGFERQKLRVVASTVAGAESEQKAVLTAWQRLPPLADAWHAVCQLARQCQERNQENGVLLREKQHFVQQALDVLLHSQERLNIYDDKGQSRLTLTGHSRKIGSA</sequence>
<dbReference type="AlphaFoldDB" id="A0A2Z6E007"/>
<evidence type="ECO:0000256" key="2">
    <source>
        <dbReference type="ARBA" id="ARBA00007703"/>
    </source>
</evidence>
<dbReference type="GO" id="GO:0044780">
    <property type="term" value="P:bacterial-type flagellum assembly"/>
    <property type="evidence" value="ECO:0007669"/>
    <property type="project" value="InterPro"/>
</dbReference>
<comment type="function">
    <text evidence="1">Required for the efficient initiation of filament assembly.</text>
</comment>
<proteinExistence type="inferred from homology"/>
<keyword evidence="4" id="KW-0969">Cilium</keyword>
<keyword evidence="5" id="KW-1185">Reference proteome</keyword>